<dbReference type="Gene3D" id="2.120.10.30">
    <property type="entry name" value="TolB, C-terminal domain"/>
    <property type="match status" value="1"/>
</dbReference>
<evidence type="ECO:0000313" key="2">
    <source>
        <dbReference type="EMBL" id="GAA4838563.1"/>
    </source>
</evidence>
<evidence type="ECO:0000313" key="3">
    <source>
        <dbReference type="Proteomes" id="UP001500298"/>
    </source>
</evidence>
<feature type="chain" id="PRO_5047519877" description="WD40-like Beta Propeller Repeat" evidence="1">
    <location>
        <begin position="19"/>
        <end position="271"/>
    </location>
</feature>
<comment type="caution">
    <text evidence="2">The sequence shown here is derived from an EMBL/GenBank/DDBJ whole genome shotgun (WGS) entry which is preliminary data.</text>
</comment>
<dbReference type="InterPro" id="IPR011042">
    <property type="entry name" value="6-blade_b-propeller_TolB-like"/>
</dbReference>
<keyword evidence="3" id="KW-1185">Reference proteome</keyword>
<reference evidence="3" key="1">
    <citation type="journal article" date="2019" name="Int. J. Syst. Evol. Microbiol.">
        <title>The Global Catalogue of Microorganisms (GCM) 10K type strain sequencing project: providing services to taxonomists for standard genome sequencing and annotation.</title>
        <authorList>
            <consortium name="The Broad Institute Genomics Platform"/>
            <consortium name="The Broad Institute Genome Sequencing Center for Infectious Disease"/>
            <person name="Wu L."/>
            <person name="Ma J."/>
        </authorList>
    </citation>
    <scope>NUCLEOTIDE SEQUENCE [LARGE SCALE GENOMIC DNA]</scope>
    <source>
        <strain evidence="3">JCM 18326</strain>
    </source>
</reference>
<accession>A0ABP9DHH5</accession>
<organism evidence="2 3">
    <name type="scientific">Algivirga pacifica</name>
    <dbReference type="NCBI Taxonomy" id="1162670"/>
    <lineage>
        <taxon>Bacteria</taxon>
        <taxon>Pseudomonadati</taxon>
        <taxon>Bacteroidota</taxon>
        <taxon>Cytophagia</taxon>
        <taxon>Cytophagales</taxon>
        <taxon>Flammeovirgaceae</taxon>
        <taxon>Algivirga</taxon>
    </lineage>
</organism>
<evidence type="ECO:0000256" key="1">
    <source>
        <dbReference type="SAM" id="SignalP"/>
    </source>
</evidence>
<dbReference type="SUPFAM" id="SSF69304">
    <property type="entry name" value="Tricorn protease N-terminal domain"/>
    <property type="match status" value="1"/>
</dbReference>
<name>A0ABP9DHH5_9BACT</name>
<evidence type="ECO:0008006" key="4">
    <source>
        <dbReference type="Google" id="ProtNLM"/>
    </source>
</evidence>
<dbReference type="EMBL" id="BAABJX010000036">
    <property type="protein sequence ID" value="GAA4838563.1"/>
    <property type="molecule type" value="Genomic_DNA"/>
</dbReference>
<proteinExistence type="predicted"/>
<protein>
    <recommendedName>
        <fullName evidence="4">WD40-like Beta Propeller Repeat</fullName>
    </recommendedName>
</protein>
<dbReference type="RefSeq" id="WP_345372256.1">
    <property type="nucleotide sequence ID" value="NZ_BAABJX010000036.1"/>
</dbReference>
<dbReference type="PANTHER" id="PTHR36842">
    <property type="entry name" value="PROTEIN TOLB HOMOLOG"/>
    <property type="match status" value="1"/>
</dbReference>
<sequence length="271" mass="29921">MKWTSLALLLFVAFPAFSQKIQQLDVQGYYPKLSPDGKQVLLTSSKFTGLKLYDLAGKSTRSLTDKPGAGYGAEFNGDKIVFADKGTRQLMEVTTFSGKLSPLSAAKGEQPHHFLALKNKAIQNLNKAVDARPTSMLDGVIVTMANGEEKTFSPLGTREDYIWTSVSPDGQHILMKASGYTAVITDLNGNVVKDLGDLEAPKWLGNNRIIYMETEDNHDTYIKSDIYVLSLDNQKSQKLTEGFGKIAMYPDAQEGKVVFNTPEGEVFMIEY</sequence>
<gene>
    <name evidence="2" type="ORF">GCM10023331_24740</name>
</gene>
<dbReference type="Proteomes" id="UP001500298">
    <property type="component" value="Unassembled WGS sequence"/>
</dbReference>
<feature type="signal peptide" evidence="1">
    <location>
        <begin position="1"/>
        <end position="18"/>
    </location>
</feature>
<keyword evidence="1" id="KW-0732">Signal</keyword>